<gene>
    <name evidence="1" type="ORF">MTR67_024046</name>
</gene>
<evidence type="ECO:0000313" key="1">
    <source>
        <dbReference type="EMBL" id="WMV30661.1"/>
    </source>
</evidence>
<dbReference type="EMBL" id="CP133616">
    <property type="protein sequence ID" value="WMV30661.1"/>
    <property type="molecule type" value="Genomic_DNA"/>
</dbReference>
<organism evidence="1 2">
    <name type="scientific">Solanum verrucosum</name>
    <dbReference type="NCBI Taxonomy" id="315347"/>
    <lineage>
        <taxon>Eukaryota</taxon>
        <taxon>Viridiplantae</taxon>
        <taxon>Streptophyta</taxon>
        <taxon>Embryophyta</taxon>
        <taxon>Tracheophyta</taxon>
        <taxon>Spermatophyta</taxon>
        <taxon>Magnoliopsida</taxon>
        <taxon>eudicotyledons</taxon>
        <taxon>Gunneridae</taxon>
        <taxon>Pentapetalae</taxon>
        <taxon>asterids</taxon>
        <taxon>lamiids</taxon>
        <taxon>Solanales</taxon>
        <taxon>Solanaceae</taxon>
        <taxon>Solanoideae</taxon>
        <taxon>Solaneae</taxon>
        <taxon>Solanum</taxon>
    </lineage>
</organism>
<accession>A0AAF0QWB6</accession>
<evidence type="ECO:0000313" key="2">
    <source>
        <dbReference type="Proteomes" id="UP001234989"/>
    </source>
</evidence>
<name>A0AAF0QWB6_SOLVR</name>
<sequence>MLVKGHMLYNCKVVCIKKLVRRQFPKPITTDEVVVLLP</sequence>
<protein>
    <submittedName>
        <fullName evidence="1">Uncharacterized protein</fullName>
    </submittedName>
</protein>
<dbReference type="AlphaFoldDB" id="A0AAF0QWB6"/>
<keyword evidence="2" id="KW-1185">Reference proteome</keyword>
<reference evidence="1" key="1">
    <citation type="submission" date="2023-08" db="EMBL/GenBank/DDBJ databases">
        <title>A de novo genome assembly of Solanum verrucosum Schlechtendal, a Mexican diploid species geographically isolated from the other diploid A-genome species in potato relatives.</title>
        <authorList>
            <person name="Hosaka K."/>
        </authorList>
    </citation>
    <scope>NUCLEOTIDE SEQUENCE</scope>
    <source>
        <tissue evidence="1">Young leaves</tissue>
    </source>
</reference>
<proteinExistence type="predicted"/>
<dbReference type="Proteomes" id="UP001234989">
    <property type="component" value="Chromosome 5"/>
</dbReference>